<evidence type="ECO:0000313" key="2">
    <source>
        <dbReference type="EMBL" id="CAI9160709.1"/>
    </source>
</evidence>
<keyword evidence="1" id="KW-0732">Signal</keyword>
<evidence type="ECO:0000313" key="3">
    <source>
        <dbReference type="Proteomes" id="UP001176941"/>
    </source>
</evidence>
<organism evidence="2 3">
    <name type="scientific">Rangifer tarandus platyrhynchus</name>
    <name type="common">Svalbard reindeer</name>
    <dbReference type="NCBI Taxonomy" id="3082113"/>
    <lineage>
        <taxon>Eukaryota</taxon>
        <taxon>Metazoa</taxon>
        <taxon>Chordata</taxon>
        <taxon>Craniata</taxon>
        <taxon>Vertebrata</taxon>
        <taxon>Euteleostomi</taxon>
        <taxon>Mammalia</taxon>
        <taxon>Eutheria</taxon>
        <taxon>Laurasiatheria</taxon>
        <taxon>Artiodactyla</taxon>
        <taxon>Ruminantia</taxon>
        <taxon>Pecora</taxon>
        <taxon>Cervidae</taxon>
        <taxon>Odocoileinae</taxon>
        <taxon>Rangifer</taxon>
    </lineage>
</organism>
<dbReference type="Proteomes" id="UP001176941">
    <property type="component" value="Chromosome 2"/>
</dbReference>
<keyword evidence="3" id="KW-1185">Reference proteome</keyword>
<sequence length="100" mass="11127">MQCLLPPGWPRCAKLRVFCLILEMFISCSVHPILCEFRLVASASWESNTSNFSCFSAPSLAHQLAENMNFLHHGPMAYSVQQISLSDGIFSESTKNTSTL</sequence>
<dbReference type="EMBL" id="OX459938">
    <property type="protein sequence ID" value="CAI9160709.1"/>
    <property type="molecule type" value="Genomic_DNA"/>
</dbReference>
<accession>A0ABN8YLW7</accession>
<proteinExistence type="predicted"/>
<gene>
    <name evidence="2" type="ORF">MRATA1EN1_LOCUS9671</name>
</gene>
<reference evidence="2" key="1">
    <citation type="submission" date="2023-04" db="EMBL/GenBank/DDBJ databases">
        <authorList>
            <consortium name="ELIXIR-Norway"/>
        </authorList>
    </citation>
    <scope>NUCLEOTIDE SEQUENCE [LARGE SCALE GENOMIC DNA]</scope>
</reference>
<evidence type="ECO:0008006" key="4">
    <source>
        <dbReference type="Google" id="ProtNLM"/>
    </source>
</evidence>
<evidence type="ECO:0000256" key="1">
    <source>
        <dbReference type="SAM" id="SignalP"/>
    </source>
</evidence>
<feature type="signal peptide" evidence="1">
    <location>
        <begin position="1"/>
        <end position="35"/>
    </location>
</feature>
<feature type="chain" id="PRO_5046848909" description="Secreted protein" evidence="1">
    <location>
        <begin position="36"/>
        <end position="100"/>
    </location>
</feature>
<protein>
    <recommendedName>
        <fullName evidence="4">Secreted protein</fullName>
    </recommendedName>
</protein>
<name>A0ABN8YLW7_RANTA</name>